<feature type="region of interest" description="Disordered" evidence="2">
    <location>
        <begin position="202"/>
        <end position="276"/>
    </location>
</feature>
<feature type="region of interest" description="Disordered" evidence="2">
    <location>
        <begin position="651"/>
        <end position="685"/>
    </location>
</feature>
<dbReference type="AlphaFoldDB" id="A0A9P5Y862"/>
<keyword evidence="1" id="KW-0175">Coiled coil</keyword>
<gene>
    <name evidence="3" type="ORF">BDZ94DRAFT_1321506</name>
</gene>
<organism evidence="3 4">
    <name type="scientific">Collybia nuda</name>
    <dbReference type="NCBI Taxonomy" id="64659"/>
    <lineage>
        <taxon>Eukaryota</taxon>
        <taxon>Fungi</taxon>
        <taxon>Dikarya</taxon>
        <taxon>Basidiomycota</taxon>
        <taxon>Agaricomycotina</taxon>
        <taxon>Agaricomycetes</taxon>
        <taxon>Agaricomycetidae</taxon>
        <taxon>Agaricales</taxon>
        <taxon>Tricholomatineae</taxon>
        <taxon>Clitocybaceae</taxon>
        <taxon>Collybia</taxon>
    </lineage>
</organism>
<reference evidence="3" key="1">
    <citation type="submission" date="2020-11" db="EMBL/GenBank/DDBJ databases">
        <authorList>
            <consortium name="DOE Joint Genome Institute"/>
            <person name="Ahrendt S."/>
            <person name="Riley R."/>
            <person name="Andreopoulos W."/>
            <person name="Labutti K."/>
            <person name="Pangilinan J."/>
            <person name="Ruiz-Duenas F.J."/>
            <person name="Barrasa J.M."/>
            <person name="Sanchez-Garcia M."/>
            <person name="Camarero S."/>
            <person name="Miyauchi S."/>
            <person name="Serrano A."/>
            <person name="Linde D."/>
            <person name="Babiker R."/>
            <person name="Drula E."/>
            <person name="Ayuso-Fernandez I."/>
            <person name="Pacheco R."/>
            <person name="Padilla G."/>
            <person name="Ferreira P."/>
            <person name="Barriuso J."/>
            <person name="Kellner H."/>
            <person name="Castanera R."/>
            <person name="Alfaro M."/>
            <person name="Ramirez L."/>
            <person name="Pisabarro A.G."/>
            <person name="Kuo A."/>
            <person name="Tritt A."/>
            <person name="Lipzen A."/>
            <person name="He G."/>
            <person name="Yan M."/>
            <person name="Ng V."/>
            <person name="Cullen D."/>
            <person name="Martin F."/>
            <person name="Rosso M.-N."/>
            <person name="Henrissat B."/>
            <person name="Hibbett D."/>
            <person name="Martinez A.T."/>
            <person name="Grigoriev I.V."/>
        </authorList>
    </citation>
    <scope>NUCLEOTIDE SEQUENCE</scope>
    <source>
        <strain evidence="3">CBS 247.69</strain>
    </source>
</reference>
<feature type="compositionally biased region" description="Low complexity" evidence="2">
    <location>
        <begin position="1"/>
        <end position="11"/>
    </location>
</feature>
<evidence type="ECO:0000313" key="4">
    <source>
        <dbReference type="Proteomes" id="UP000807353"/>
    </source>
</evidence>
<dbReference type="EMBL" id="MU150258">
    <property type="protein sequence ID" value="KAF9463965.1"/>
    <property type="molecule type" value="Genomic_DNA"/>
</dbReference>
<protein>
    <recommendedName>
        <fullName evidence="5">Protein kinase domain-containing protein</fullName>
    </recommendedName>
</protein>
<feature type="compositionally biased region" description="Low complexity" evidence="2">
    <location>
        <begin position="267"/>
        <end position="276"/>
    </location>
</feature>
<evidence type="ECO:0008006" key="5">
    <source>
        <dbReference type="Google" id="ProtNLM"/>
    </source>
</evidence>
<feature type="region of interest" description="Disordered" evidence="2">
    <location>
        <begin position="1"/>
        <end position="54"/>
    </location>
</feature>
<feature type="coiled-coil region" evidence="1">
    <location>
        <begin position="354"/>
        <end position="384"/>
    </location>
</feature>
<feature type="compositionally biased region" description="Acidic residues" evidence="2">
    <location>
        <begin position="659"/>
        <end position="669"/>
    </location>
</feature>
<keyword evidence="4" id="KW-1185">Reference proteome</keyword>
<name>A0A9P5Y862_9AGAR</name>
<feature type="compositionally biased region" description="Basic and acidic residues" evidence="2">
    <location>
        <begin position="236"/>
        <end position="246"/>
    </location>
</feature>
<evidence type="ECO:0000256" key="1">
    <source>
        <dbReference type="SAM" id="Coils"/>
    </source>
</evidence>
<feature type="compositionally biased region" description="Basic and acidic residues" evidence="2">
    <location>
        <begin position="254"/>
        <end position="263"/>
    </location>
</feature>
<dbReference type="OrthoDB" id="5327923at2759"/>
<proteinExistence type="predicted"/>
<sequence>MPPKLDSMAASDSDDTKKSKGKEKEKAREATSGDRDRNVPASEDHFPKERTERDLSIRMALRQAGYDVSKLKDGAELDEAARGLLKAKTTRTRVVVRAWPRDPKGKYITPDNTQPGKTTSSGVQLWGATIYDFFRVRRIPDLPSLSTLTTGSKLAAWMRKHGEEKYAGDEMEWTTLEEDPKELSPFDIAKLFGPMDVKIAKGRLGSPMPPVDVTDETNQGGCVRSNEAPEEERETGEENKKEKEAACDDEEDRKEDGMGDVRIHTTPQPNAAAQPRPQIPFDLSSYPAPWPIVPFTYPAPNLENYIPLNRLPKKLVVHDPWNLLSAKDYYLDDDEENEPLDWTGEPDITHVYELKLSQGAIKRLEAEEAEIEKEKAKLKEGLGDSYVRKQGFLIRPTQTQPGPIEPPVYVVHSPPPEPEPVEEAHLYISPSHSAGRGNHSIVYKAEWEVPRSMLLPHTLCRECVMKDIEEILKEQDGEDGSKKKACWKEKSARLERVEHVKPGVSISLVAEGQDFETNDGKTTRKKVDKNADIYNISPGEVYSKMEFEGPVRPIETRVSWVSPDAPYSARCSHMKTARPYPPTTKVVVMAKLSLQYDKHLAVEAHNYQKFPKHFFEHWNGLNLLPPLHDPTPVGAVVPQFYGYYIPVGANQGTDHKENTDDDDDPEQTDTDSNSTTRRVSTRSERKPYLSPIMLLENCGVPLNPNDLNIDDKNECAALYYRFHCAGWVHGSIAQRNILVQPGPLTVSPSVRGKSTSEGEGQLSFRLIDFGRSCPLSSDNRSGAEEEMSVSYLFGHMGY</sequence>
<evidence type="ECO:0000256" key="2">
    <source>
        <dbReference type="SAM" id="MobiDB-lite"/>
    </source>
</evidence>
<dbReference type="Proteomes" id="UP000807353">
    <property type="component" value="Unassembled WGS sequence"/>
</dbReference>
<comment type="caution">
    <text evidence="3">The sequence shown here is derived from an EMBL/GenBank/DDBJ whole genome shotgun (WGS) entry which is preliminary data.</text>
</comment>
<evidence type="ECO:0000313" key="3">
    <source>
        <dbReference type="EMBL" id="KAF9463965.1"/>
    </source>
</evidence>
<accession>A0A9P5Y862</accession>
<feature type="compositionally biased region" description="Basic and acidic residues" evidence="2">
    <location>
        <begin position="14"/>
        <end position="54"/>
    </location>
</feature>